<evidence type="ECO:0000256" key="10">
    <source>
        <dbReference type="SAM" id="MobiDB-lite"/>
    </source>
</evidence>
<keyword evidence="2" id="KW-1003">Cell membrane</keyword>
<dbReference type="GO" id="GO:0005886">
    <property type="term" value="C:plasma membrane"/>
    <property type="evidence" value="ECO:0007669"/>
    <property type="project" value="UniProtKB-SubCell"/>
</dbReference>
<dbReference type="GO" id="GO:0043213">
    <property type="term" value="P:bacteriocin transport"/>
    <property type="evidence" value="ECO:0007669"/>
    <property type="project" value="InterPro"/>
</dbReference>
<dbReference type="PANTHER" id="PTHR30625:SF3">
    <property type="entry name" value="TOL-PAL SYSTEM PROTEIN TOLQ"/>
    <property type="match status" value="1"/>
</dbReference>
<dbReference type="InterPro" id="IPR014163">
    <property type="entry name" value="Tol-Pal_TolQ"/>
</dbReference>
<evidence type="ECO:0000313" key="13">
    <source>
        <dbReference type="EMBL" id="SHI78763.1"/>
    </source>
</evidence>
<keyword evidence="9" id="KW-0813">Transport</keyword>
<keyword evidence="14" id="KW-1185">Reference proteome</keyword>
<reference evidence="14" key="1">
    <citation type="submission" date="2016-11" db="EMBL/GenBank/DDBJ databases">
        <authorList>
            <person name="Varghese N."/>
            <person name="Submissions S."/>
        </authorList>
    </citation>
    <scope>NUCLEOTIDE SEQUENCE [LARGE SCALE GENOMIC DNA]</scope>
    <source>
        <strain evidence="14">DSM 16219</strain>
    </source>
</reference>
<dbReference type="NCBIfam" id="TIGR02796">
    <property type="entry name" value="tolQ"/>
    <property type="match status" value="1"/>
</dbReference>
<keyword evidence="6 11" id="KW-1133">Transmembrane helix</keyword>
<evidence type="ECO:0000256" key="2">
    <source>
        <dbReference type="ARBA" id="ARBA00022475"/>
    </source>
</evidence>
<keyword evidence="5 11" id="KW-0812">Transmembrane</keyword>
<keyword evidence="4 13" id="KW-0132">Cell division</keyword>
<evidence type="ECO:0000313" key="14">
    <source>
        <dbReference type="Proteomes" id="UP000183994"/>
    </source>
</evidence>
<dbReference type="InterPro" id="IPR002898">
    <property type="entry name" value="MotA_ExbB_proton_chnl"/>
</dbReference>
<proteinExistence type="inferred from homology"/>
<dbReference type="Pfam" id="PF01618">
    <property type="entry name" value="MotA_ExbB"/>
    <property type="match status" value="1"/>
</dbReference>
<feature type="compositionally biased region" description="Low complexity" evidence="10">
    <location>
        <begin position="237"/>
        <end position="265"/>
    </location>
</feature>
<keyword evidence="3" id="KW-0997">Cell inner membrane</keyword>
<accession>A0A1M6E043</accession>
<dbReference type="Proteomes" id="UP000183994">
    <property type="component" value="Unassembled WGS sequence"/>
</dbReference>
<evidence type="ECO:0000256" key="5">
    <source>
        <dbReference type="ARBA" id="ARBA00022692"/>
    </source>
</evidence>
<dbReference type="PANTHER" id="PTHR30625">
    <property type="entry name" value="PROTEIN TOLQ"/>
    <property type="match status" value="1"/>
</dbReference>
<organism evidence="13 14">
    <name type="scientific">Desulfatibacillum alkenivorans DSM 16219</name>
    <dbReference type="NCBI Taxonomy" id="1121393"/>
    <lineage>
        <taxon>Bacteria</taxon>
        <taxon>Pseudomonadati</taxon>
        <taxon>Thermodesulfobacteriota</taxon>
        <taxon>Desulfobacteria</taxon>
        <taxon>Desulfobacterales</taxon>
        <taxon>Desulfatibacillaceae</taxon>
        <taxon>Desulfatibacillum</taxon>
    </lineage>
</organism>
<keyword evidence="9" id="KW-0653">Protein transport</keyword>
<dbReference type="RefSeq" id="WP_073472570.1">
    <property type="nucleotide sequence ID" value="NZ_FQZU01000002.1"/>
</dbReference>
<dbReference type="AlphaFoldDB" id="A0A1M6E043"/>
<feature type="transmembrane region" description="Helical" evidence="11">
    <location>
        <begin position="175"/>
        <end position="197"/>
    </location>
</feature>
<keyword evidence="7 11" id="KW-0472">Membrane</keyword>
<dbReference type="STRING" id="1121393.SAMN02745216_00511"/>
<protein>
    <submittedName>
        <fullName evidence="13">Cell division and transport-associated protein TolQ</fullName>
    </submittedName>
</protein>
<gene>
    <name evidence="13" type="ORF">SAMN02745216_00511</name>
</gene>
<evidence type="ECO:0000256" key="4">
    <source>
        <dbReference type="ARBA" id="ARBA00022618"/>
    </source>
</evidence>
<sequence length="265" mass="28959">MTGASSDIFKLVTQSGLMVQFVLFVLLSFSAACWTIIGLKIRQLWLAKNETAQFVEFFWKSGNMAKSYAKAKQLTNSPVARSYRVAYMEMVRINQSGGAGQTQEGFSMGTDNIKRALRRANVSELTRLTQWVPFLATIGNTAPFIGLFGTVWGIMSAFHGIGQRGTATLAVVAPGISEALVATAAGLAAAIPAVMAYNHFTSRIRVAESQLNNFASDFINVVEREVVNKPAQPPQQPQKAPLQQAKKPQQQVAQKPQQPVRKPQE</sequence>
<feature type="domain" description="MotA/TolQ/ExbB proton channel" evidence="12">
    <location>
        <begin position="110"/>
        <end position="211"/>
    </location>
</feature>
<dbReference type="OrthoDB" id="9805133at2"/>
<evidence type="ECO:0000256" key="6">
    <source>
        <dbReference type="ARBA" id="ARBA00022989"/>
    </source>
</evidence>
<evidence type="ECO:0000256" key="1">
    <source>
        <dbReference type="ARBA" id="ARBA00004651"/>
    </source>
</evidence>
<comment type="subcellular location">
    <subcellularLocation>
        <location evidence="1">Cell membrane</location>
        <topology evidence="1">Multi-pass membrane protein</topology>
    </subcellularLocation>
    <subcellularLocation>
        <location evidence="9">Membrane</location>
        <topology evidence="9">Multi-pass membrane protein</topology>
    </subcellularLocation>
</comment>
<feature type="region of interest" description="Disordered" evidence="10">
    <location>
        <begin position="228"/>
        <end position="265"/>
    </location>
</feature>
<evidence type="ECO:0000256" key="9">
    <source>
        <dbReference type="RuleBase" id="RU004057"/>
    </source>
</evidence>
<dbReference type="GO" id="GO:0051301">
    <property type="term" value="P:cell division"/>
    <property type="evidence" value="ECO:0007669"/>
    <property type="project" value="UniProtKB-KW"/>
</dbReference>
<dbReference type="EMBL" id="FQZU01000002">
    <property type="protein sequence ID" value="SHI78763.1"/>
    <property type="molecule type" value="Genomic_DNA"/>
</dbReference>
<evidence type="ECO:0000256" key="11">
    <source>
        <dbReference type="SAM" id="Phobius"/>
    </source>
</evidence>
<dbReference type="InterPro" id="IPR050790">
    <property type="entry name" value="ExbB/TolQ_transport"/>
</dbReference>
<feature type="transmembrane region" description="Helical" evidence="11">
    <location>
        <begin position="131"/>
        <end position="155"/>
    </location>
</feature>
<dbReference type="GO" id="GO:0017038">
    <property type="term" value="P:protein import"/>
    <property type="evidence" value="ECO:0007669"/>
    <property type="project" value="TreeGrafter"/>
</dbReference>
<keyword evidence="8" id="KW-0131">Cell cycle</keyword>
<evidence type="ECO:0000256" key="8">
    <source>
        <dbReference type="ARBA" id="ARBA00023306"/>
    </source>
</evidence>
<evidence type="ECO:0000259" key="12">
    <source>
        <dbReference type="Pfam" id="PF01618"/>
    </source>
</evidence>
<evidence type="ECO:0000256" key="3">
    <source>
        <dbReference type="ARBA" id="ARBA00022519"/>
    </source>
</evidence>
<comment type="similarity">
    <text evidence="9">Belongs to the exbB/tolQ family.</text>
</comment>
<name>A0A1M6E043_9BACT</name>
<feature type="transmembrane region" description="Helical" evidence="11">
    <location>
        <begin position="17"/>
        <end position="39"/>
    </location>
</feature>
<evidence type="ECO:0000256" key="7">
    <source>
        <dbReference type="ARBA" id="ARBA00023136"/>
    </source>
</evidence>